<evidence type="ECO:0000256" key="1">
    <source>
        <dbReference type="SAM" id="MobiDB-lite"/>
    </source>
</evidence>
<dbReference type="Pfam" id="PF13325">
    <property type="entry name" value="MCRS_N"/>
    <property type="match status" value="1"/>
</dbReference>
<dbReference type="SMART" id="SM00240">
    <property type="entry name" value="FHA"/>
    <property type="match status" value="1"/>
</dbReference>
<accession>A0ABQ7MML8</accession>
<feature type="non-terminal residue" evidence="3">
    <location>
        <position position="1"/>
    </location>
</feature>
<reference evidence="3 4" key="1">
    <citation type="submission" date="2021-03" db="EMBL/GenBank/DDBJ databases">
        <authorList>
            <person name="King G.J."/>
            <person name="Bancroft I."/>
            <person name="Baten A."/>
            <person name="Bloomfield J."/>
            <person name="Borpatragohain P."/>
            <person name="He Z."/>
            <person name="Irish N."/>
            <person name="Irwin J."/>
            <person name="Liu K."/>
            <person name="Mauleon R.P."/>
            <person name="Moore J."/>
            <person name="Morris R."/>
            <person name="Ostergaard L."/>
            <person name="Wang B."/>
            <person name="Wells R."/>
        </authorList>
    </citation>
    <scope>NUCLEOTIDE SEQUENCE [LARGE SCALE GENOMIC DNA]</scope>
    <source>
        <strain evidence="3">R-o-18</strain>
        <tissue evidence="3">Leaf</tissue>
    </source>
</reference>
<evidence type="ECO:0000313" key="4">
    <source>
        <dbReference type="Proteomes" id="UP000823674"/>
    </source>
</evidence>
<dbReference type="Pfam" id="PF00498">
    <property type="entry name" value="FHA"/>
    <property type="match status" value="1"/>
</dbReference>
<gene>
    <name evidence="3" type="primary">A04p006670.1_BraROA</name>
    <name evidence="3" type="ORF">IGI04_014598</name>
</gene>
<dbReference type="Proteomes" id="UP000823674">
    <property type="component" value="Chromosome A04"/>
</dbReference>
<proteinExistence type="predicted"/>
<comment type="caution">
    <text evidence="3">The sequence shown here is derived from an EMBL/GenBank/DDBJ whole genome shotgun (WGS) entry which is preliminary data.</text>
</comment>
<feature type="compositionally biased region" description="Polar residues" evidence="1">
    <location>
        <begin position="463"/>
        <end position="476"/>
    </location>
</feature>
<dbReference type="InterPro" id="IPR037912">
    <property type="entry name" value="MCRS1"/>
</dbReference>
<feature type="region of interest" description="Disordered" evidence="1">
    <location>
        <begin position="463"/>
        <end position="527"/>
    </location>
</feature>
<feature type="region of interest" description="Disordered" evidence="1">
    <location>
        <begin position="180"/>
        <end position="203"/>
    </location>
</feature>
<dbReference type="PROSITE" id="PS50006">
    <property type="entry name" value="FHA_DOMAIN"/>
    <property type="match status" value="1"/>
</dbReference>
<name>A0ABQ7MML8_BRACM</name>
<keyword evidence="4" id="KW-1185">Reference proteome</keyword>
<evidence type="ECO:0000313" key="3">
    <source>
        <dbReference type="EMBL" id="KAG5399991.1"/>
    </source>
</evidence>
<dbReference type="PANTHER" id="PTHR13233">
    <property type="entry name" value="MICROSPHERULE PROTEIN 1"/>
    <property type="match status" value="1"/>
</dbReference>
<feature type="compositionally biased region" description="Polar residues" evidence="1">
    <location>
        <begin position="518"/>
        <end position="527"/>
    </location>
</feature>
<dbReference type="EMBL" id="JADBGQ010000004">
    <property type="protein sequence ID" value="KAG5399991.1"/>
    <property type="molecule type" value="Genomic_DNA"/>
</dbReference>
<feature type="domain" description="FHA" evidence="2">
    <location>
        <begin position="691"/>
        <end position="747"/>
    </location>
</feature>
<dbReference type="CDD" id="cd22687">
    <property type="entry name" value="FHA_MCRS1"/>
    <property type="match status" value="1"/>
</dbReference>
<sequence length="789" mass="86859">LPRISSYFIILIYLLLETFLGARLRQTKIRVSNLVDFGLPSSLPPQSQIKSNFNGNLLVACNGGLNHLQSVFCDMVTVCKPLNLTILVPELDNTSSLAHPSSNMGALAQVVPWIPEDDLLLKNAIEAGASLEALAKGAVQFSRRFSIRELQDRWHALLYDPVVSAEAAIRMAELERTTNPPFPTKFARTGSNENKGFSRKRKTEQLRSTYRSLRKKFQTESFSSLDLGFLGSANDSHFMDNNGDATHLGLEDSHMDIIHNAFPDILADHVVSEDHLQGDISYVGGDLTFTEQAGPSDCDAVHQDSKQKLEIPANEPKATMASTDRFLAQLSTSLFEEEETLMEVDGKEVDKSYYDGLSSLLVNPINDTNSRALPINTGQDPSSSQAHPVNIHVMPELFGTNAVRSVECKPVSDSAALDPHPEVVGGVICCLLNQEDPDIPCNDDILLSNTCHPMSVSSLARRNFKDTNNPVTSSARDLSATRDGHTQKKTPGRLQVSSKGKPEIGQSSQGESYKIVPSTGSAQGCSDTMVSDGAGAKDGNKEMAGGKRIVGFDGHGSYTEKESGDSKEEKCVIPINEIVQAKDAVVGLIEIPDPELEITQTEAGDHAFESDEDLPNYSDIEAMILDMDLDPDDQDNFDLEVSKYQSQEMKRRIIRLEQAAYSYMQRAIASHGALAVLYGRYSKHYIKKPEVLVGRSTEDLSVDIDLGRERRGSKISRRQAILWLGDDGSFHIKNLGKYSISVNEKEVDPGQSLILKSDCLLEIRGMPFIFETNQSRMKEYLKKRTGKGN</sequence>
<evidence type="ECO:0000259" key="2">
    <source>
        <dbReference type="PROSITE" id="PS50006"/>
    </source>
</evidence>
<dbReference type="SUPFAM" id="SSF49879">
    <property type="entry name" value="SMAD/FHA domain"/>
    <property type="match status" value="1"/>
</dbReference>
<dbReference type="InterPro" id="IPR000253">
    <property type="entry name" value="FHA_dom"/>
</dbReference>
<dbReference type="PANTHER" id="PTHR13233:SF0">
    <property type="entry name" value="MICROSPHERULE PROTEIN 1"/>
    <property type="match status" value="1"/>
</dbReference>
<dbReference type="InterPro" id="IPR025999">
    <property type="entry name" value="MCRS_N"/>
</dbReference>
<protein>
    <recommendedName>
        <fullName evidence="2">FHA domain-containing protein</fullName>
    </recommendedName>
</protein>
<dbReference type="InterPro" id="IPR008984">
    <property type="entry name" value="SMAD_FHA_dom_sf"/>
</dbReference>
<dbReference type="Gene3D" id="2.60.200.20">
    <property type="match status" value="1"/>
</dbReference>
<organism evidence="3 4">
    <name type="scientific">Brassica rapa subsp. trilocularis</name>
    <dbReference type="NCBI Taxonomy" id="1813537"/>
    <lineage>
        <taxon>Eukaryota</taxon>
        <taxon>Viridiplantae</taxon>
        <taxon>Streptophyta</taxon>
        <taxon>Embryophyta</taxon>
        <taxon>Tracheophyta</taxon>
        <taxon>Spermatophyta</taxon>
        <taxon>Magnoliopsida</taxon>
        <taxon>eudicotyledons</taxon>
        <taxon>Gunneridae</taxon>
        <taxon>Pentapetalae</taxon>
        <taxon>rosids</taxon>
        <taxon>malvids</taxon>
        <taxon>Brassicales</taxon>
        <taxon>Brassicaceae</taxon>
        <taxon>Brassiceae</taxon>
        <taxon>Brassica</taxon>
    </lineage>
</organism>